<gene>
    <name evidence="5" type="ORF">SAMN05192562_10949</name>
</gene>
<evidence type="ECO:0000313" key="6">
    <source>
        <dbReference type="Proteomes" id="UP000199187"/>
    </source>
</evidence>
<protein>
    <recommendedName>
        <fullName evidence="7">Phage tail sheath protein</fullName>
    </recommendedName>
</protein>
<evidence type="ECO:0008006" key="7">
    <source>
        <dbReference type="Google" id="ProtNLM"/>
    </source>
</evidence>
<reference evidence="6" key="1">
    <citation type="submission" date="2016-10" db="EMBL/GenBank/DDBJ databases">
        <authorList>
            <person name="Varghese N."/>
            <person name="Submissions S."/>
        </authorList>
    </citation>
    <scope>NUCLEOTIDE SEQUENCE [LARGE SCALE GENOMIC DNA]</scope>
    <source>
        <strain evidence="6">Ah-143</strain>
    </source>
</reference>
<evidence type="ECO:0000259" key="4">
    <source>
        <dbReference type="Pfam" id="PF22671"/>
    </source>
</evidence>
<evidence type="ECO:0000313" key="5">
    <source>
        <dbReference type="EMBL" id="SFU18370.1"/>
    </source>
</evidence>
<sequence>MSDYHHGVQVVEINDGTRVISTVSTAIVGMVCTASDADAATFPLNEPVLITSVQSAIAKAGKKGTLAASLQAIADQAKPVIVVVRVAEGTGDDEEAALAQTISNIIGTTDENGKYTGLKALLTAEAVTGVKPRILGVPGFDTLQVATALAPVCQKLRAFGYVSAWGCKTLSDAIRYRDNFSQRELMVIWPDFLAWDTVKNATTTAYATARALGLRAYIDQSVGWHKTLSNVGVNGVTGVSASVFWDLQEPGTDADLLNEAGVTTLIRKDGFRFWGNRTCSDDPLFLFENYTRTAQVIADTMAEAHMWAVDKPITATLIRDIVDGINAKFRELKSNSYIVDATCWFDEDANDAETLKAGKLYIDYDYTPVPPLENLTLRQRITDKYLATLVSSVNSN</sequence>
<feature type="domain" description="Tail sheath protein C-terminal" evidence="3">
    <location>
        <begin position="280"/>
        <end position="382"/>
    </location>
</feature>
<dbReference type="Pfam" id="PF17482">
    <property type="entry name" value="Phage_sheath_1C"/>
    <property type="match status" value="1"/>
</dbReference>
<dbReference type="InterPro" id="IPR052042">
    <property type="entry name" value="Tail_sheath_structural"/>
</dbReference>
<evidence type="ECO:0000256" key="1">
    <source>
        <dbReference type="ARBA" id="ARBA00008005"/>
    </source>
</evidence>
<comment type="similarity">
    <text evidence="1">Belongs to the myoviridae tail sheath protein family.</text>
</comment>
<dbReference type="PANTHER" id="PTHR35861:SF1">
    <property type="entry name" value="PHAGE TAIL SHEATH PROTEIN"/>
    <property type="match status" value="1"/>
</dbReference>
<evidence type="ECO:0000259" key="3">
    <source>
        <dbReference type="Pfam" id="PF17482"/>
    </source>
</evidence>
<dbReference type="OrthoDB" id="9767864at2"/>
<dbReference type="EMBL" id="FPAU01000009">
    <property type="protein sequence ID" value="SFU18370.1"/>
    <property type="molecule type" value="Genomic_DNA"/>
</dbReference>
<evidence type="ECO:0000259" key="2">
    <source>
        <dbReference type="Pfam" id="PF04984"/>
    </source>
</evidence>
<dbReference type="InterPro" id="IPR054564">
    <property type="entry name" value="Gp18_domIII_N"/>
</dbReference>
<dbReference type="Proteomes" id="UP000199187">
    <property type="component" value="Unassembled WGS sequence"/>
</dbReference>
<dbReference type="AlphaFoldDB" id="A0A1I7E352"/>
<dbReference type="PANTHER" id="PTHR35861">
    <property type="match status" value="1"/>
</dbReference>
<dbReference type="RefSeq" id="WP_090126076.1">
    <property type="nucleotide sequence ID" value="NZ_CP045300.1"/>
</dbReference>
<dbReference type="Pfam" id="PF04984">
    <property type="entry name" value="Phage_sheath_1"/>
    <property type="match status" value="1"/>
</dbReference>
<name>A0A1I7E352_9ENTR</name>
<feature type="domain" description="Tail sheath protein subtilisin-like" evidence="2">
    <location>
        <begin position="113"/>
        <end position="279"/>
    </location>
</feature>
<dbReference type="InterPro" id="IPR035089">
    <property type="entry name" value="Phage_sheath_subtilisin"/>
</dbReference>
<accession>A0A1I7E352</accession>
<keyword evidence="6" id="KW-1185">Reference proteome</keyword>
<proteinExistence type="inferred from homology"/>
<organism evidence="5 6">
    <name type="scientific">Kosakonia arachidis</name>
    <dbReference type="NCBI Taxonomy" id="551989"/>
    <lineage>
        <taxon>Bacteria</taxon>
        <taxon>Pseudomonadati</taxon>
        <taxon>Pseudomonadota</taxon>
        <taxon>Gammaproteobacteria</taxon>
        <taxon>Enterobacterales</taxon>
        <taxon>Enterobacteriaceae</taxon>
        <taxon>Kosakonia</taxon>
    </lineage>
</organism>
<dbReference type="InterPro" id="IPR020287">
    <property type="entry name" value="Tail_sheath_C"/>
</dbReference>
<dbReference type="Pfam" id="PF22671">
    <property type="entry name" value="Gp18_domIII_N"/>
    <property type="match status" value="1"/>
</dbReference>
<feature type="domain" description="Tail sheath protein Gp18-like" evidence="4">
    <location>
        <begin position="26"/>
        <end position="86"/>
    </location>
</feature>